<proteinExistence type="predicted"/>
<evidence type="ECO:0000313" key="6">
    <source>
        <dbReference type="EMBL" id="ASK51313.1"/>
    </source>
</evidence>
<dbReference type="Proteomes" id="UP000217428">
    <property type="component" value="Segment"/>
</dbReference>
<reference evidence="6 7" key="1">
    <citation type="journal article" date="2017" name="Virus Genes">
        <title>Characterization of Eptesipoxvirus, a novel poxvirus from a microchiropteran bat.</title>
        <authorList>
            <person name="Tu S.L."/>
            <person name="Nakazawa Y."/>
            <person name="Gao J."/>
            <person name="Wilkins K."/>
            <person name="Gallardo-Romero N."/>
            <person name="Li Y."/>
            <person name="Emerson G.L."/>
            <person name="Carroll D.S."/>
            <person name="Upton C."/>
        </authorList>
    </citation>
    <scope>NUCLEOTIDE SEQUENCE [LARGE SCALE GENOMIC DNA]</scope>
    <source>
        <strain evidence="6 7">Washington</strain>
    </source>
</reference>
<keyword evidence="7" id="KW-1185">Reference proteome</keyword>
<dbReference type="EMBL" id="KY747497">
    <property type="protein sequence ID" value="ASK51313.1"/>
    <property type="molecule type" value="Genomic_DNA"/>
</dbReference>
<gene>
    <name evidence="6" type="ORF">EPTV-WA-112</name>
</gene>
<evidence type="ECO:0000256" key="5">
    <source>
        <dbReference type="ARBA" id="ARBA00023200"/>
    </source>
</evidence>
<evidence type="ECO:0000313" key="7">
    <source>
        <dbReference type="Proteomes" id="UP000217428"/>
    </source>
</evidence>
<dbReference type="GO" id="GO:0030430">
    <property type="term" value="C:host cell cytoplasm"/>
    <property type="evidence" value="ECO:0007669"/>
    <property type="project" value="UniProtKB-SubCell"/>
</dbReference>
<dbReference type="GO" id="GO:0044423">
    <property type="term" value="C:virion component"/>
    <property type="evidence" value="ECO:0007669"/>
    <property type="project" value="UniProtKB-KW"/>
</dbReference>
<organism evidence="6 7">
    <name type="scientific">Eptesipox virus</name>
    <dbReference type="NCBI Taxonomy" id="1329402"/>
    <lineage>
        <taxon>Viruses</taxon>
        <taxon>Varidnaviria</taxon>
        <taxon>Bamfordvirae</taxon>
        <taxon>Nucleocytoviricota</taxon>
        <taxon>Pokkesviricetes</taxon>
        <taxon>Chitovirales</taxon>
        <taxon>Poxviridae</taxon>
        <taxon>Chordopoxvirinae</taxon>
        <taxon>Vespertilionpoxvirus</taxon>
        <taxon>Vespertilionpoxvirus eptesipox</taxon>
    </lineage>
</organism>
<keyword evidence="5" id="KW-1035">Host cytoplasm</keyword>
<sequence>MFIDDKCIILYSNWKITWSLYDNKNKTFILYPTNKSFKYLDSYTIDNSINRIICINPSASELLQVCIYIKDVKWNGSLSILFEDDNKAPPFYIVNDN</sequence>
<accession>A0A220T6I0</accession>
<keyword evidence="4" id="KW-0426">Late protein</keyword>
<dbReference type="InterPro" id="IPR008445">
    <property type="entry name" value="A15"/>
</dbReference>
<dbReference type="OrthoDB" id="25201at10239"/>
<name>A0A220T6I0_9POXV</name>
<protein>
    <submittedName>
        <fullName evidence="6">Core protein</fullName>
    </submittedName>
</protein>
<evidence type="ECO:0000256" key="1">
    <source>
        <dbReference type="ARBA" id="ARBA00004192"/>
    </source>
</evidence>
<dbReference type="Pfam" id="PF05846">
    <property type="entry name" value="Chordopox_A15"/>
    <property type="match status" value="1"/>
</dbReference>
<comment type="subcellular location">
    <subcellularLocation>
        <location evidence="1">Host cytoplasm</location>
    </subcellularLocation>
    <subcellularLocation>
        <location evidence="2">Virion</location>
    </subcellularLocation>
</comment>
<evidence type="ECO:0000256" key="2">
    <source>
        <dbReference type="ARBA" id="ARBA00004328"/>
    </source>
</evidence>
<evidence type="ECO:0000256" key="4">
    <source>
        <dbReference type="ARBA" id="ARBA00022921"/>
    </source>
</evidence>
<evidence type="ECO:0000256" key="3">
    <source>
        <dbReference type="ARBA" id="ARBA00022844"/>
    </source>
</evidence>
<keyword evidence="3" id="KW-0946">Virion</keyword>